<comment type="subcellular location">
    <subcellularLocation>
        <location evidence="2">Cytoplasm</location>
        <location evidence="2">Cytoskeleton</location>
    </subcellularLocation>
</comment>
<evidence type="ECO:0000256" key="1">
    <source>
        <dbReference type="ARBA" id="ARBA00003780"/>
    </source>
</evidence>
<keyword evidence="4" id="KW-0963">Cytoplasm</keyword>
<evidence type="ECO:0000256" key="3">
    <source>
        <dbReference type="ARBA" id="ARBA00006752"/>
    </source>
</evidence>
<comment type="similarity">
    <text evidence="3 10">Belongs to the actin family.</text>
</comment>
<dbReference type="Gene3D" id="3.30.420.40">
    <property type="match status" value="1"/>
</dbReference>
<evidence type="ECO:0000256" key="8">
    <source>
        <dbReference type="ARBA" id="ARBA00023212"/>
    </source>
</evidence>
<accession>A0A1U7V5N2</accession>
<evidence type="ECO:0000256" key="2">
    <source>
        <dbReference type="ARBA" id="ARBA00004245"/>
    </source>
</evidence>
<dbReference type="AlphaFoldDB" id="A0A1U7V5N2"/>
<evidence type="ECO:0000313" key="12">
    <source>
        <dbReference type="RefSeq" id="XP_009757030.1"/>
    </source>
</evidence>
<protein>
    <submittedName>
        <fullName evidence="12">Actin-1-like</fullName>
    </submittedName>
</protein>
<dbReference type="eggNOG" id="KOG0676">
    <property type="taxonomic scope" value="Eukaryota"/>
</dbReference>
<gene>
    <name evidence="12" type="primary">LOC104209951</name>
</gene>
<dbReference type="InterPro" id="IPR004001">
    <property type="entry name" value="Actin_CS"/>
</dbReference>
<dbReference type="InterPro" id="IPR043129">
    <property type="entry name" value="ATPase_NBD"/>
</dbReference>
<dbReference type="GeneID" id="104209951"/>
<dbReference type="STRING" id="4096.A0A1U7V5N2"/>
<evidence type="ECO:0000256" key="4">
    <source>
        <dbReference type="ARBA" id="ARBA00022490"/>
    </source>
</evidence>
<keyword evidence="6" id="KW-0378">Hydrolase</keyword>
<dbReference type="GO" id="GO:0005524">
    <property type="term" value="F:ATP binding"/>
    <property type="evidence" value="ECO:0007669"/>
    <property type="project" value="UniProtKB-KW"/>
</dbReference>
<sequence>MADHGKDIQPVVIDNGSVTSKVGFAGDDSPRAVFPSIVARPRHTGVMVGIGQKNTFVGEEAQYKKGYFCLRYPIEDGIITDWDNMEKIWHHTFYNELAVAPEEHPVLLTDAPFKPKVNREKMTQIISESFNVPATPPKLVGHVELQLEKQPWPVDPVESVEPV</sequence>
<dbReference type="KEGG" id="nsy:104209951"/>
<dbReference type="GO" id="GO:0016787">
    <property type="term" value="F:hydrolase activity"/>
    <property type="evidence" value="ECO:0007669"/>
    <property type="project" value="UniProtKB-KW"/>
</dbReference>
<dbReference type="Pfam" id="PF00022">
    <property type="entry name" value="Actin"/>
    <property type="match status" value="1"/>
</dbReference>
<evidence type="ECO:0000256" key="10">
    <source>
        <dbReference type="RuleBase" id="RU000487"/>
    </source>
</evidence>
<dbReference type="SMART" id="SM00268">
    <property type="entry name" value="ACTIN"/>
    <property type="match status" value="1"/>
</dbReference>
<keyword evidence="5" id="KW-0547">Nucleotide-binding</keyword>
<comment type="catalytic activity">
    <reaction evidence="9">
        <text>ATP + H2O = ADP + phosphate + H(+)</text>
        <dbReference type="Rhea" id="RHEA:13065"/>
        <dbReference type="ChEBI" id="CHEBI:15377"/>
        <dbReference type="ChEBI" id="CHEBI:15378"/>
        <dbReference type="ChEBI" id="CHEBI:30616"/>
        <dbReference type="ChEBI" id="CHEBI:43474"/>
        <dbReference type="ChEBI" id="CHEBI:456216"/>
    </reaction>
</comment>
<evidence type="ECO:0000313" key="11">
    <source>
        <dbReference type="Proteomes" id="UP000189701"/>
    </source>
</evidence>
<evidence type="ECO:0000256" key="9">
    <source>
        <dbReference type="ARBA" id="ARBA00049360"/>
    </source>
</evidence>
<dbReference type="RefSeq" id="XP_009757030.1">
    <property type="nucleotide sequence ID" value="XM_009758728.1"/>
</dbReference>
<dbReference type="SUPFAM" id="SSF53067">
    <property type="entry name" value="Actin-like ATPase domain"/>
    <property type="match status" value="1"/>
</dbReference>
<reference evidence="11" key="1">
    <citation type="journal article" date="2013" name="Genome Biol.">
        <title>Reference genomes and transcriptomes of Nicotiana sylvestris and Nicotiana tomentosiformis.</title>
        <authorList>
            <person name="Sierro N."/>
            <person name="Battey J.N."/>
            <person name="Ouadi S."/>
            <person name="Bovet L."/>
            <person name="Goepfert S."/>
            <person name="Bakaher N."/>
            <person name="Peitsch M.C."/>
            <person name="Ivanov N.V."/>
        </authorList>
    </citation>
    <scope>NUCLEOTIDE SEQUENCE [LARGE SCALE GENOMIC DNA]</scope>
</reference>
<dbReference type="GO" id="GO:0005856">
    <property type="term" value="C:cytoskeleton"/>
    <property type="evidence" value="ECO:0007669"/>
    <property type="project" value="UniProtKB-SubCell"/>
</dbReference>
<name>A0A1U7V5N2_NICSY</name>
<dbReference type="OrthoDB" id="1629477at2759"/>
<keyword evidence="8" id="KW-0206">Cytoskeleton</keyword>
<dbReference type="FunFam" id="3.30.420.40:FF:000291">
    <property type="entry name" value="Actin, alpha skeletal muscle"/>
    <property type="match status" value="1"/>
</dbReference>
<reference evidence="12" key="2">
    <citation type="submission" date="2025-08" db="UniProtKB">
        <authorList>
            <consortium name="RefSeq"/>
        </authorList>
    </citation>
    <scope>IDENTIFICATION</scope>
    <source>
        <tissue evidence="12">Leaf</tissue>
    </source>
</reference>
<evidence type="ECO:0000256" key="5">
    <source>
        <dbReference type="ARBA" id="ARBA00022741"/>
    </source>
</evidence>
<comment type="function">
    <text evidence="1">Actins are highly conserved proteins that are involved in various types of cell motility and are ubiquitously expressed in all eukaryotic cells. Essential component of cell cytoskeleton; plays an important role in cytoplasmic streaming, cell shape determination, cell division, organelle movement and extension growth.</text>
</comment>
<organism evidence="11 12">
    <name type="scientific">Nicotiana sylvestris</name>
    <name type="common">Wood tobacco</name>
    <name type="synonym">South American tobacco</name>
    <dbReference type="NCBI Taxonomy" id="4096"/>
    <lineage>
        <taxon>Eukaryota</taxon>
        <taxon>Viridiplantae</taxon>
        <taxon>Streptophyta</taxon>
        <taxon>Embryophyta</taxon>
        <taxon>Tracheophyta</taxon>
        <taxon>Spermatophyta</taxon>
        <taxon>Magnoliopsida</taxon>
        <taxon>eudicotyledons</taxon>
        <taxon>Gunneridae</taxon>
        <taxon>Pentapetalae</taxon>
        <taxon>asterids</taxon>
        <taxon>lamiids</taxon>
        <taxon>Solanales</taxon>
        <taxon>Solanaceae</taxon>
        <taxon>Nicotianoideae</taxon>
        <taxon>Nicotianeae</taxon>
        <taxon>Nicotiana</taxon>
    </lineage>
</organism>
<evidence type="ECO:0000256" key="6">
    <source>
        <dbReference type="ARBA" id="ARBA00022801"/>
    </source>
</evidence>
<dbReference type="InterPro" id="IPR004000">
    <property type="entry name" value="Actin"/>
</dbReference>
<dbReference type="PRINTS" id="PR00190">
    <property type="entry name" value="ACTIN"/>
</dbReference>
<evidence type="ECO:0000256" key="7">
    <source>
        <dbReference type="ARBA" id="ARBA00022840"/>
    </source>
</evidence>
<dbReference type="PANTHER" id="PTHR11937">
    <property type="entry name" value="ACTIN"/>
    <property type="match status" value="1"/>
</dbReference>
<dbReference type="Proteomes" id="UP000189701">
    <property type="component" value="Unplaced"/>
</dbReference>
<dbReference type="PROSITE" id="PS00406">
    <property type="entry name" value="ACTINS_1"/>
    <property type="match status" value="1"/>
</dbReference>
<keyword evidence="7" id="KW-0067">ATP-binding</keyword>
<keyword evidence="11" id="KW-1185">Reference proteome</keyword>
<proteinExistence type="inferred from homology"/>